<protein>
    <submittedName>
        <fullName evidence="8">Phage integrase</fullName>
    </submittedName>
</protein>
<dbReference type="PANTHER" id="PTHR30349:SF64">
    <property type="entry name" value="PROPHAGE INTEGRASE INTD-RELATED"/>
    <property type="match status" value="1"/>
</dbReference>
<dbReference type="GO" id="GO:0015074">
    <property type="term" value="P:DNA integration"/>
    <property type="evidence" value="ECO:0007669"/>
    <property type="project" value="UniProtKB-KW"/>
</dbReference>
<evidence type="ECO:0000256" key="4">
    <source>
        <dbReference type="ARBA" id="ARBA00023172"/>
    </source>
</evidence>
<dbReference type="RefSeq" id="WP_035621560.1">
    <property type="nucleotide sequence ID" value="NZ_CCAE010000013.1"/>
</dbReference>
<dbReference type="InterPro" id="IPR013762">
    <property type="entry name" value="Integrase-like_cat_sf"/>
</dbReference>
<comment type="similarity">
    <text evidence="1">Belongs to the 'phage' integrase family.</text>
</comment>
<dbReference type="InterPro" id="IPR002104">
    <property type="entry name" value="Integrase_catalytic"/>
</dbReference>
<dbReference type="PROSITE" id="PS51898">
    <property type="entry name" value="TYR_RECOMBINASE"/>
    <property type="match status" value="1"/>
</dbReference>
<evidence type="ECO:0000256" key="5">
    <source>
        <dbReference type="PROSITE-ProRule" id="PRU01248"/>
    </source>
</evidence>
<evidence type="ECO:0000256" key="2">
    <source>
        <dbReference type="ARBA" id="ARBA00022908"/>
    </source>
</evidence>
<feature type="domain" description="Core-binding (CB)" evidence="7">
    <location>
        <begin position="32"/>
        <end position="119"/>
    </location>
</feature>
<evidence type="ECO:0000259" key="7">
    <source>
        <dbReference type="PROSITE" id="PS51900"/>
    </source>
</evidence>
<dbReference type="Pfam" id="PF00589">
    <property type="entry name" value="Phage_integrase"/>
    <property type="match status" value="1"/>
</dbReference>
<dbReference type="PROSITE" id="PS51900">
    <property type="entry name" value="CB"/>
    <property type="match status" value="1"/>
</dbReference>
<evidence type="ECO:0000313" key="8">
    <source>
        <dbReference type="EMBL" id="CDN87622.1"/>
    </source>
</evidence>
<keyword evidence="4" id="KW-0233">DNA recombination</keyword>
<dbReference type="GO" id="GO:0003677">
    <property type="term" value="F:DNA binding"/>
    <property type="evidence" value="ECO:0007669"/>
    <property type="project" value="UniProtKB-UniRule"/>
</dbReference>
<reference evidence="9" key="2">
    <citation type="submission" date="2014-11" db="EMBL/GenBank/DDBJ databases">
        <title>Draft genome sequence of Hydrogenophaga intermedia S1.</title>
        <authorList>
            <person name="Gan H.M."/>
            <person name="Chew T.H."/>
            <person name="Stolz A."/>
        </authorList>
    </citation>
    <scope>NUCLEOTIDE SEQUENCE [LARGE SCALE GENOMIC DNA]</scope>
    <source>
        <strain evidence="9">S1</strain>
    </source>
</reference>
<dbReference type="AlphaFoldDB" id="A0A1L1PCC6"/>
<dbReference type="InterPro" id="IPR044068">
    <property type="entry name" value="CB"/>
</dbReference>
<dbReference type="SUPFAM" id="SSF56349">
    <property type="entry name" value="DNA breaking-rejoining enzymes"/>
    <property type="match status" value="1"/>
</dbReference>
<dbReference type="PANTHER" id="PTHR30349">
    <property type="entry name" value="PHAGE INTEGRASE-RELATED"/>
    <property type="match status" value="1"/>
</dbReference>
<dbReference type="Gene3D" id="1.10.443.10">
    <property type="entry name" value="Intergrase catalytic core"/>
    <property type="match status" value="1"/>
</dbReference>
<dbReference type="Proteomes" id="UP000028878">
    <property type="component" value="Unassembled WGS sequence"/>
</dbReference>
<organism evidence="8 9">
    <name type="scientific">Hydrogenophaga intermedia</name>
    <dbReference type="NCBI Taxonomy" id="65786"/>
    <lineage>
        <taxon>Bacteria</taxon>
        <taxon>Pseudomonadati</taxon>
        <taxon>Pseudomonadota</taxon>
        <taxon>Betaproteobacteria</taxon>
        <taxon>Burkholderiales</taxon>
        <taxon>Comamonadaceae</taxon>
        <taxon>Hydrogenophaga</taxon>
    </lineage>
</organism>
<proteinExistence type="inferred from homology"/>
<evidence type="ECO:0000256" key="1">
    <source>
        <dbReference type="ARBA" id="ARBA00008857"/>
    </source>
</evidence>
<dbReference type="EMBL" id="CCAE010000013">
    <property type="protein sequence ID" value="CDN87622.1"/>
    <property type="molecule type" value="Genomic_DNA"/>
</dbReference>
<keyword evidence="9" id="KW-1185">Reference proteome</keyword>
<dbReference type="CDD" id="cd00397">
    <property type="entry name" value="DNA_BRE_C"/>
    <property type="match status" value="1"/>
</dbReference>
<dbReference type="Gene3D" id="1.10.150.130">
    <property type="match status" value="1"/>
</dbReference>
<gene>
    <name evidence="8" type="ORF">BN948_02047</name>
</gene>
<sequence>MHLIYATEDFKLAGRPRPGFPILLWEDMGSCWEANEFLRYYLSRGSIGSQKSWPSTGRALYDYFSFLEAHELRWNDVDRGEDKTLVAAYRDYCFEVAKLSRNTVRQRLMYICEFYEFAQRESWISTLPFRIEERRGIRRPGGFLQHLNASGGTKSVRSVMPRMHKTLPKFLTKDQTKSLLAAASNPHHHMIIRMALQSGLRREELATFPLAYVFDPRRRSTSERNVRVVLDPQDGSGMKTKGSVKRTIIVSRRLMEALHHYAVHWRGERASLTGETQAPLFLNQEGLTWAADGQGIEAMVRKVGERAKIKTHPHMLRHTYATHTLVAMQRHRGDNRIEPLVFLQKQLGHASINTTMIYLHLVNELADDAVLAYDDELNDWANGTQP</sequence>
<evidence type="ECO:0000259" key="6">
    <source>
        <dbReference type="PROSITE" id="PS51898"/>
    </source>
</evidence>
<dbReference type="InterPro" id="IPR050090">
    <property type="entry name" value="Tyrosine_recombinase_XerCD"/>
</dbReference>
<dbReference type="InterPro" id="IPR010998">
    <property type="entry name" value="Integrase_recombinase_N"/>
</dbReference>
<reference evidence="9" key="1">
    <citation type="submission" date="2014-02" db="EMBL/GenBank/DDBJ databases">
        <authorList>
            <person name="Gan H."/>
        </authorList>
    </citation>
    <scope>NUCLEOTIDE SEQUENCE [LARGE SCALE GENOMIC DNA]</scope>
    <source>
        <strain evidence="9">S1</strain>
    </source>
</reference>
<evidence type="ECO:0000256" key="3">
    <source>
        <dbReference type="ARBA" id="ARBA00023125"/>
    </source>
</evidence>
<name>A0A1L1PCC6_HYDIT</name>
<feature type="domain" description="Tyr recombinase" evidence="6">
    <location>
        <begin position="166"/>
        <end position="371"/>
    </location>
</feature>
<accession>A0A1L1PCC6</accession>
<keyword evidence="3 5" id="KW-0238">DNA-binding</keyword>
<dbReference type="InterPro" id="IPR011010">
    <property type="entry name" value="DNA_brk_join_enz"/>
</dbReference>
<evidence type="ECO:0000313" key="9">
    <source>
        <dbReference type="Proteomes" id="UP000028878"/>
    </source>
</evidence>
<dbReference type="GO" id="GO:0006310">
    <property type="term" value="P:DNA recombination"/>
    <property type="evidence" value="ECO:0007669"/>
    <property type="project" value="UniProtKB-KW"/>
</dbReference>
<keyword evidence="2" id="KW-0229">DNA integration</keyword>